<reference evidence="9" key="2">
    <citation type="submission" date="2020-09" db="EMBL/GenBank/DDBJ databases">
        <authorList>
            <person name="Sun Q."/>
            <person name="Zhou Y."/>
        </authorList>
    </citation>
    <scope>NUCLEOTIDE SEQUENCE</scope>
    <source>
        <strain evidence="9">CGMCC 1.12777</strain>
    </source>
</reference>
<proteinExistence type="inferred from homology"/>
<dbReference type="AlphaFoldDB" id="A0A8J2ZQM7"/>
<dbReference type="EMBL" id="BMFV01000001">
    <property type="protein sequence ID" value="GGH73366.1"/>
    <property type="molecule type" value="Genomic_DNA"/>
</dbReference>
<evidence type="ECO:0000313" key="10">
    <source>
        <dbReference type="Proteomes" id="UP000656813"/>
    </source>
</evidence>
<keyword evidence="3" id="KW-1003">Cell membrane</keyword>
<name>A0A8J2ZQM7_9BACL</name>
<comment type="subcellular location">
    <subcellularLocation>
        <location evidence="1 7">Cell membrane</location>
        <topology evidence="1 7">Multi-pass membrane protein</topology>
    </subcellularLocation>
</comment>
<protein>
    <submittedName>
        <fullName evidence="9">Sugar ABC transporter ATP-binding protein</fullName>
    </submittedName>
</protein>
<dbReference type="InterPro" id="IPR051393">
    <property type="entry name" value="ABC_transporter_permease"/>
</dbReference>
<feature type="transmembrane region" description="Helical" evidence="7">
    <location>
        <begin position="111"/>
        <end position="132"/>
    </location>
</feature>
<evidence type="ECO:0000256" key="4">
    <source>
        <dbReference type="ARBA" id="ARBA00022692"/>
    </source>
</evidence>
<keyword evidence="6 7" id="KW-0472">Membrane</keyword>
<evidence type="ECO:0000256" key="1">
    <source>
        <dbReference type="ARBA" id="ARBA00004651"/>
    </source>
</evidence>
<keyword evidence="2 7" id="KW-0813">Transport</keyword>
<dbReference type="InterPro" id="IPR035906">
    <property type="entry name" value="MetI-like_sf"/>
</dbReference>
<dbReference type="GO" id="GO:0055085">
    <property type="term" value="P:transmembrane transport"/>
    <property type="evidence" value="ECO:0007669"/>
    <property type="project" value="InterPro"/>
</dbReference>
<dbReference type="PANTHER" id="PTHR30193:SF37">
    <property type="entry name" value="INNER MEMBRANE ABC TRANSPORTER PERMEASE PROTEIN YCJO"/>
    <property type="match status" value="1"/>
</dbReference>
<dbReference type="CDD" id="cd06261">
    <property type="entry name" value="TM_PBP2"/>
    <property type="match status" value="1"/>
</dbReference>
<keyword evidence="10" id="KW-1185">Reference proteome</keyword>
<dbReference type="GO" id="GO:0005886">
    <property type="term" value="C:plasma membrane"/>
    <property type="evidence" value="ECO:0007669"/>
    <property type="project" value="UniProtKB-SubCell"/>
</dbReference>
<feature type="transmembrane region" description="Helical" evidence="7">
    <location>
        <begin position="20"/>
        <end position="40"/>
    </location>
</feature>
<accession>A0A8J2ZQM7</accession>
<evidence type="ECO:0000256" key="6">
    <source>
        <dbReference type="ARBA" id="ARBA00023136"/>
    </source>
</evidence>
<gene>
    <name evidence="9" type="ORF">GCM10007096_00530</name>
</gene>
<evidence type="ECO:0000256" key="5">
    <source>
        <dbReference type="ARBA" id="ARBA00022989"/>
    </source>
</evidence>
<dbReference type="PROSITE" id="PS50928">
    <property type="entry name" value="ABC_TM1"/>
    <property type="match status" value="1"/>
</dbReference>
<keyword evidence="9" id="KW-0067">ATP-binding</keyword>
<dbReference type="SUPFAM" id="SSF161098">
    <property type="entry name" value="MetI-like"/>
    <property type="match status" value="1"/>
</dbReference>
<feature type="transmembrane region" description="Helical" evidence="7">
    <location>
        <begin position="215"/>
        <end position="235"/>
    </location>
</feature>
<dbReference type="Proteomes" id="UP000656813">
    <property type="component" value="Unassembled WGS sequence"/>
</dbReference>
<evidence type="ECO:0000256" key="2">
    <source>
        <dbReference type="ARBA" id="ARBA00022448"/>
    </source>
</evidence>
<dbReference type="PANTHER" id="PTHR30193">
    <property type="entry name" value="ABC TRANSPORTER PERMEASE PROTEIN"/>
    <property type="match status" value="1"/>
</dbReference>
<dbReference type="GO" id="GO:0005524">
    <property type="term" value="F:ATP binding"/>
    <property type="evidence" value="ECO:0007669"/>
    <property type="project" value="UniProtKB-KW"/>
</dbReference>
<comment type="similarity">
    <text evidence="7">Belongs to the binding-protein-dependent transport system permease family.</text>
</comment>
<evidence type="ECO:0000259" key="8">
    <source>
        <dbReference type="PROSITE" id="PS50928"/>
    </source>
</evidence>
<keyword evidence="9" id="KW-0547">Nucleotide-binding</keyword>
<keyword evidence="5 7" id="KW-1133">Transmembrane helix</keyword>
<dbReference type="Gene3D" id="1.10.3720.10">
    <property type="entry name" value="MetI-like"/>
    <property type="match status" value="1"/>
</dbReference>
<feature type="transmembrane region" description="Helical" evidence="7">
    <location>
        <begin position="266"/>
        <end position="290"/>
    </location>
</feature>
<feature type="transmembrane region" description="Helical" evidence="7">
    <location>
        <begin position="160"/>
        <end position="182"/>
    </location>
</feature>
<feature type="domain" description="ABC transmembrane type-1" evidence="8">
    <location>
        <begin position="73"/>
        <end position="287"/>
    </location>
</feature>
<dbReference type="Pfam" id="PF00528">
    <property type="entry name" value="BPD_transp_1"/>
    <property type="match status" value="1"/>
</dbReference>
<sequence length="301" mass="34471">MRKTKRIKSLKKSRFGYFFIAPYFIVFLIFGLYPIIYSFYTSFSKWDGFSPPVFIGLDNYQRLFTNLEFYHSILNTLIIWIVSIVPELIIALLLALILNERFVKGKHVFRAVFYFPNIVTAITIGVLVNLMFDWQTGSINKLLMALHITDHPINWFGHSFLAQIIISAVMCWQWFGVNMLIFTAGLQSIPRTLYEAAEVDGANRFQITMNITLPLLKPVILFTVITSIIGGMQIFEVPLVAGNASGDSTQTMMVYLYNTAFTRFQYGYASSISYGMFIIILIFSIISLLVSRSRKKNTQSV</sequence>
<reference evidence="9" key="1">
    <citation type="journal article" date="2014" name="Int. J. Syst. Evol. Microbiol.">
        <title>Complete genome sequence of Corynebacterium casei LMG S-19264T (=DSM 44701T), isolated from a smear-ripened cheese.</title>
        <authorList>
            <consortium name="US DOE Joint Genome Institute (JGI-PGF)"/>
            <person name="Walter F."/>
            <person name="Albersmeier A."/>
            <person name="Kalinowski J."/>
            <person name="Ruckert C."/>
        </authorList>
    </citation>
    <scope>NUCLEOTIDE SEQUENCE</scope>
    <source>
        <strain evidence="9">CGMCC 1.12777</strain>
    </source>
</reference>
<evidence type="ECO:0000256" key="3">
    <source>
        <dbReference type="ARBA" id="ARBA00022475"/>
    </source>
</evidence>
<organism evidence="9 10">
    <name type="scientific">Pullulanibacillus pueri</name>
    <dbReference type="NCBI Taxonomy" id="1437324"/>
    <lineage>
        <taxon>Bacteria</taxon>
        <taxon>Bacillati</taxon>
        <taxon>Bacillota</taxon>
        <taxon>Bacilli</taxon>
        <taxon>Bacillales</taxon>
        <taxon>Sporolactobacillaceae</taxon>
        <taxon>Pullulanibacillus</taxon>
    </lineage>
</organism>
<feature type="transmembrane region" description="Helical" evidence="7">
    <location>
        <begin position="77"/>
        <end position="99"/>
    </location>
</feature>
<evidence type="ECO:0000313" key="9">
    <source>
        <dbReference type="EMBL" id="GGH73366.1"/>
    </source>
</evidence>
<evidence type="ECO:0000256" key="7">
    <source>
        <dbReference type="RuleBase" id="RU363032"/>
    </source>
</evidence>
<keyword evidence="4 7" id="KW-0812">Transmembrane</keyword>
<comment type="caution">
    <text evidence="9">The sequence shown here is derived from an EMBL/GenBank/DDBJ whole genome shotgun (WGS) entry which is preliminary data.</text>
</comment>
<dbReference type="InterPro" id="IPR000515">
    <property type="entry name" value="MetI-like"/>
</dbReference>
<dbReference type="RefSeq" id="WP_229745322.1">
    <property type="nucleotide sequence ID" value="NZ_BMFV01000001.1"/>
</dbReference>